<dbReference type="InterPro" id="IPR005162">
    <property type="entry name" value="Retrotrans_gag_dom"/>
</dbReference>
<gene>
    <name evidence="3" type="ORF">Tco_0875084</name>
</gene>
<feature type="compositionally biased region" description="Low complexity" evidence="1">
    <location>
        <begin position="32"/>
        <end position="42"/>
    </location>
</feature>
<accession>A0ABQ5BRH4</accession>
<evidence type="ECO:0000259" key="2">
    <source>
        <dbReference type="Pfam" id="PF03732"/>
    </source>
</evidence>
<dbReference type="GO" id="GO:0003964">
    <property type="term" value="F:RNA-directed DNA polymerase activity"/>
    <property type="evidence" value="ECO:0007669"/>
    <property type="project" value="UniProtKB-KW"/>
</dbReference>
<dbReference type="Pfam" id="PF03732">
    <property type="entry name" value="Retrotrans_gag"/>
    <property type="match status" value="1"/>
</dbReference>
<evidence type="ECO:0000256" key="1">
    <source>
        <dbReference type="SAM" id="MobiDB-lite"/>
    </source>
</evidence>
<dbReference type="Proteomes" id="UP001151760">
    <property type="component" value="Unassembled WGS sequence"/>
</dbReference>
<dbReference type="EMBL" id="BQNB010013469">
    <property type="protein sequence ID" value="GJT16378.1"/>
    <property type="molecule type" value="Genomic_DNA"/>
</dbReference>
<evidence type="ECO:0000313" key="3">
    <source>
        <dbReference type="EMBL" id="GJT16378.1"/>
    </source>
</evidence>
<keyword evidence="4" id="KW-1185">Reference proteome</keyword>
<sequence>MTSEAIEQLIGQRMAEALATCEANSDNENENMSESGNQNEVNGGVGGVTPVAKTVGIDEAYGMSWKDLMKLMIEVYCPRNEIQKLESELWNLCVKGKDVTRYTRRFQELLLLCPRMVPEDAIKMASNLMDQKVRAYVAMNAENKRKFENNPWDNRVQQPPFKRQDVVRAYTAGTTEKKAYVGTLPY</sequence>
<keyword evidence="3" id="KW-0548">Nucleotidyltransferase</keyword>
<reference evidence="3" key="2">
    <citation type="submission" date="2022-01" db="EMBL/GenBank/DDBJ databases">
        <authorList>
            <person name="Yamashiro T."/>
            <person name="Shiraishi A."/>
            <person name="Satake H."/>
            <person name="Nakayama K."/>
        </authorList>
    </citation>
    <scope>NUCLEOTIDE SEQUENCE</scope>
</reference>
<feature type="domain" description="Retrotransposon gag" evidence="2">
    <location>
        <begin position="62"/>
        <end position="122"/>
    </location>
</feature>
<name>A0ABQ5BRH4_9ASTR</name>
<reference evidence="3" key="1">
    <citation type="journal article" date="2022" name="Int. J. Mol. Sci.">
        <title>Draft Genome of Tanacetum Coccineum: Genomic Comparison of Closely Related Tanacetum-Family Plants.</title>
        <authorList>
            <person name="Yamashiro T."/>
            <person name="Shiraishi A."/>
            <person name="Nakayama K."/>
            <person name="Satake H."/>
        </authorList>
    </citation>
    <scope>NUCLEOTIDE SEQUENCE</scope>
</reference>
<organism evidence="3 4">
    <name type="scientific">Tanacetum coccineum</name>
    <dbReference type="NCBI Taxonomy" id="301880"/>
    <lineage>
        <taxon>Eukaryota</taxon>
        <taxon>Viridiplantae</taxon>
        <taxon>Streptophyta</taxon>
        <taxon>Embryophyta</taxon>
        <taxon>Tracheophyta</taxon>
        <taxon>Spermatophyta</taxon>
        <taxon>Magnoliopsida</taxon>
        <taxon>eudicotyledons</taxon>
        <taxon>Gunneridae</taxon>
        <taxon>Pentapetalae</taxon>
        <taxon>asterids</taxon>
        <taxon>campanulids</taxon>
        <taxon>Asterales</taxon>
        <taxon>Asteraceae</taxon>
        <taxon>Asteroideae</taxon>
        <taxon>Anthemideae</taxon>
        <taxon>Anthemidinae</taxon>
        <taxon>Tanacetum</taxon>
    </lineage>
</organism>
<comment type="caution">
    <text evidence="3">The sequence shown here is derived from an EMBL/GenBank/DDBJ whole genome shotgun (WGS) entry which is preliminary data.</text>
</comment>
<proteinExistence type="predicted"/>
<evidence type="ECO:0000313" key="4">
    <source>
        <dbReference type="Proteomes" id="UP001151760"/>
    </source>
</evidence>
<feature type="region of interest" description="Disordered" evidence="1">
    <location>
        <begin position="24"/>
        <end position="45"/>
    </location>
</feature>
<keyword evidence="3" id="KW-0695">RNA-directed DNA polymerase</keyword>
<protein>
    <submittedName>
        <fullName evidence="3">Reverse transcriptase domain-containing protein</fullName>
    </submittedName>
</protein>
<keyword evidence="3" id="KW-0808">Transferase</keyword>